<comment type="caution">
    <text evidence="2">The sequence shown here is derived from an EMBL/GenBank/DDBJ whole genome shotgun (WGS) entry which is preliminary data.</text>
</comment>
<keyword evidence="3" id="KW-1185">Reference proteome</keyword>
<dbReference type="GO" id="GO:0004523">
    <property type="term" value="F:RNA-DNA hybrid ribonuclease activity"/>
    <property type="evidence" value="ECO:0007669"/>
    <property type="project" value="InterPro"/>
</dbReference>
<dbReference type="InterPro" id="IPR012337">
    <property type="entry name" value="RNaseH-like_sf"/>
</dbReference>
<name>A0AAV9L1F1_9SOLN</name>
<dbReference type="CDD" id="cd06222">
    <property type="entry name" value="RNase_H_like"/>
    <property type="match status" value="1"/>
</dbReference>
<proteinExistence type="predicted"/>
<dbReference type="PANTHER" id="PTHR47723">
    <property type="entry name" value="OS05G0353850 PROTEIN"/>
    <property type="match status" value="1"/>
</dbReference>
<feature type="domain" description="RNase H type-1" evidence="1">
    <location>
        <begin position="2"/>
        <end position="74"/>
    </location>
</feature>
<dbReference type="InterPro" id="IPR053151">
    <property type="entry name" value="RNase_H-like"/>
</dbReference>
<dbReference type="Gene3D" id="3.30.420.10">
    <property type="entry name" value="Ribonuclease H-like superfamily/Ribonuclease H"/>
    <property type="match status" value="1"/>
</dbReference>
<dbReference type="EMBL" id="JAWPEI010000008">
    <property type="protein sequence ID" value="KAK4718684.1"/>
    <property type="molecule type" value="Genomic_DNA"/>
</dbReference>
<dbReference type="Proteomes" id="UP001311915">
    <property type="component" value="Unassembled WGS sequence"/>
</dbReference>
<evidence type="ECO:0000259" key="1">
    <source>
        <dbReference type="Pfam" id="PF13456"/>
    </source>
</evidence>
<dbReference type="PANTHER" id="PTHR47723:SF24">
    <property type="entry name" value="RNASE H TYPE-1 DOMAIN-CONTAINING PROTEIN"/>
    <property type="match status" value="1"/>
</dbReference>
<dbReference type="InterPro" id="IPR044730">
    <property type="entry name" value="RNase_H-like_dom_plant"/>
</dbReference>
<dbReference type="SUPFAM" id="SSF53098">
    <property type="entry name" value="Ribonuclease H-like"/>
    <property type="match status" value="1"/>
</dbReference>
<reference evidence="2 3" key="1">
    <citation type="submission" date="2023-10" db="EMBL/GenBank/DDBJ databases">
        <title>Genome-Wide Identification Analysis in wild type Solanum Pinnatisectum Reveals Some Genes Defensing Phytophthora Infestans.</title>
        <authorList>
            <person name="Sun C."/>
        </authorList>
    </citation>
    <scope>NUCLEOTIDE SEQUENCE [LARGE SCALE GENOMIC DNA]</scope>
    <source>
        <strain evidence="2">LQN</strain>
        <tissue evidence="2">Leaf</tissue>
    </source>
</reference>
<dbReference type="InterPro" id="IPR002156">
    <property type="entry name" value="RNaseH_domain"/>
</dbReference>
<dbReference type="InterPro" id="IPR036397">
    <property type="entry name" value="RNaseH_sf"/>
</dbReference>
<dbReference type="GO" id="GO:0003676">
    <property type="term" value="F:nucleic acid binding"/>
    <property type="evidence" value="ECO:0007669"/>
    <property type="project" value="InterPro"/>
</dbReference>
<dbReference type="AlphaFoldDB" id="A0AAV9L1F1"/>
<sequence>MREGLQYCFENNLTNIILETDSLALVHILNGDWETPWSVTMEVNSINRLRNFILVRVKLSLREVNTLADFFANLVFQFCRYI</sequence>
<accession>A0AAV9L1F1</accession>
<organism evidence="2 3">
    <name type="scientific">Solanum pinnatisectum</name>
    <name type="common">tansyleaf nightshade</name>
    <dbReference type="NCBI Taxonomy" id="50273"/>
    <lineage>
        <taxon>Eukaryota</taxon>
        <taxon>Viridiplantae</taxon>
        <taxon>Streptophyta</taxon>
        <taxon>Embryophyta</taxon>
        <taxon>Tracheophyta</taxon>
        <taxon>Spermatophyta</taxon>
        <taxon>Magnoliopsida</taxon>
        <taxon>eudicotyledons</taxon>
        <taxon>Gunneridae</taxon>
        <taxon>Pentapetalae</taxon>
        <taxon>asterids</taxon>
        <taxon>lamiids</taxon>
        <taxon>Solanales</taxon>
        <taxon>Solanaceae</taxon>
        <taxon>Solanoideae</taxon>
        <taxon>Solaneae</taxon>
        <taxon>Solanum</taxon>
    </lineage>
</organism>
<gene>
    <name evidence="2" type="ORF">R3W88_017022</name>
</gene>
<dbReference type="Pfam" id="PF13456">
    <property type="entry name" value="RVT_3"/>
    <property type="match status" value="1"/>
</dbReference>
<evidence type="ECO:0000313" key="2">
    <source>
        <dbReference type="EMBL" id="KAK4718684.1"/>
    </source>
</evidence>
<evidence type="ECO:0000313" key="3">
    <source>
        <dbReference type="Proteomes" id="UP001311915"/>
    </source>
</evidence>
<protein>
    <recommendedName>
        <fullName evidence="1">RNase H type-1 domain-containing protein</fullName>
    </recommendedName>
</protein>